<dbReference type="PANTHER" id="PTHR40254">
    <property type="entry name" value="BLR0577 PROTEIN"/>
    <property type="match status" value="1"/>
</dbReference>
<dbReference type="Gene3D" id="3.50.50.60">
    <property type="entry name" value="FAD/NAD(P)-binding domain"/>
    <property type="match status" value="1"/>
</dbReference>
<dbReference type="EMBL" id="PUGF01000028">
    <property type="protein sequence ID" value="PRC91126.1"/>
    <property type="molecule type" value="Genomic_DNA"/>
</dbReference>
<comment type="caution">
    <text evidence="2">The sequence shown here is derived from an EMBL/GenBank/DDBJ whole genome shotgun (WGS) entry which is preliminary data.</text>
</comment>
<gene>
    <name evidence="2" type="ORF">S2091_4127</name>
</gene>
<dbReference type="OrthoDB" id="101972at2"/>
<organism evidence="2 3">
    <name type="scientific">Solimicrobium silvestre</name>
    <dbReference type="NCBI Taxonomy" id="2099400"/>
    <lineage>
        <taxon>Bacteria</taxon>
        <taxon>Pseudomonadati</taxon>
        <taxon>Pseudomonadota</taxon>
        <taxon>Betaproteobacteria</taxon>
        <taxon>Burkholderiales</taxon>
        <taxon>Oxalobacteraceae</taxon>
        <taxon>Solimicrobium</taxon>
    </lineage>
</organism>
<dbReference type="InterPro" id="IPR036188">
    <property type="entry name" value="FAD/NAD-bd_sf"/>
</dbReference>
<dbReference type="Pfam" id="PF13454">
    <property type="entry name" value="NAD_binding_9"/>
    <property type="match status" value="1"/>
</dbReference>
<keyword evidence="3" id="KW-1185">Reference proteome</keyword>
<dbReference type="InterPro" id="IPR038732">
    <property type="entry name" value="HpyO/CreE_NAD-binding"/>
</dbReference>
<sequence>MKTIAIIGAGFSGTVTALNLLRQAEALKAQINVVLIDKAASFGKGLAYATEDDNLVLNVPIGNMSAFADLPDDFLEFCHGMDSSLNHGSFVFRRIYGEYLQLRLREAKSAYTDRLIEMRDFVTGMRPSQGGLILNLQTGAQVAADCVVLAFGHFAPRALSEILGEATFHQRIDQQTYLDNPWDVAALDRLPADKDVLIVGTGHTAMDTLFRLVSSSLARKIYIVSRHGHTPNGHRKAGEFVKLAQLTKSVESTMRSLLSDRPTIRMLFSTIRKLSKQHSEQQGNWRDVINSLRQLTPEIWRALPGSERARFLRHVVYHWDVLRHRLAPVAIRRFEDLLSAGRVEIIAGRIAQFDSIAGDSTICASIRLRGSNRCREFMVGSVINCTGPNYDIHRISNPLVRQLTDAGILQQDELKTGFTVDENYRCSDLPNLHYIGPMLKASYWEAIAVPELRVHSQNLAKIILVSA</sequence>
<dbReference type="AlphaFoldDB" id="A0A2S9GTY8"/>
<protein>
    <recommendedName>
        <fullName evidence="1">FAD-dependent urate hydroxylase HpyO/Asp monooxygenase CreE-like FAD/NAD(P)-binding domain-containing protein</fullName>
    </recommendedName>
</protein>
<proteinExistence type="predicted"/>
<dbReference type="SUPFAM" id="SSF51905">
    <property type="entry name" value="FAD/NAD(P)-binding domain"/>
    <property type="match status" value="2"/>
</dbReference>
<reference evidence="2 3" key="1">
    <citation type="submission" date="2018-02" db="EMBL/GenBank/DDBJ databases">
        <title>Solimicrobium silvestre gen. nov., sp. nov., isolated from alpine forest soil.</title>
        <authorList>
            <person name="Margesin R."/>
            <person name="Albuquerque L."/>
            <person name="Zhang D.-C."/>
            <person name="Froufe H.J.C."/>
            <person name="Severino R."/>
            <person name="Roxo I."/>
            <person name="Egas C."/>
            <person name="Da Costa M.S."/>
        </authorList>
    </citation>
    <scope>NUCLEOTIDE SEQUENCE [LARGE SCALE GENOMIC DNA]</scope>
    <source>
        <strain evidence="2 3">S20-91</strain>
    </source>
</reference>
<accession>A0A2S9GTY8</accession>
<evidence type="ECO:0000259" key="1">
    <source>
        <dbReference type="Pfam" id="PF13454"/>
    </source>
</evidence>
<dbReference type="Proteomes" id="UP000237839">
    <property type="component" value="Unassembled WGS sequence"/>
</dbReference>
<dbReference type="InterPro" id="IPR052189">
    <property type="entry name" value="L-asp_N-monooxygenase_NS-form"/>
</dbReference>
<name>A0A2S9GTY8_9BURK</name>
<evidence type="ECO:0000313" key="2">
    <source>
        <dbReference type="EMBL" id="PRC91126.1"/>
    </source>
</evidence>
<dbReference type="RefSeq" id="WP_105533860.1">
    <property type="nucleotide sequence ID" value="NZ_PUGF01000028.1"/>
</dbReference>
<evidence type="ECO:0000313" key="3">
    <source>
        <dbReference type="Proteomes" id="UP000237839"/>
    </source>
</evidence>
<dbReference type="PANTHER" id="PTHR40254:SF1">
    <property type="entry name" value="BLR0577 PROTEIN"/>
    <property type="match status" value="1"/>
</dbReference>
<feature type="domain" description="FAD-dependent urate hydroxylase HpyO/Asp monooxygenase CreE-like FAD/NAD(P)-binding" evidence="1">
    <location>
        <begin position="5"/>
        <end position="154"/>
    </location>
</feature>